<evidence type="ECO:0000313" key="3">
    <source>
        <dbReference type="EMBL" id="PYD66145.1"/>
    </source>
</evidence>
<keyword evidence="1" id="KW-0238">DNA-binding</keyword>
<dbReference type="Pfam" id="PF00440">
    <property type="entry name" value="TetR_N"/>
    <property type="match status" value="1"/>
</dbReference>
<reference evidence="3 4" key="1">
    <citation type="submission" date="2017-06" db="EMBL/GenBank/DDBJ databases">
        <title>A draft genome sequence of Komagataeibacter nataicola LMG 1536.</title>
        <authorList>
            <person name="Skraban J."/>
            <person name="Cleenwerck I."/>
            <person name="Vandamme P."/>
            <person name="Trcek J."/>
        </authorList>
    </citation>
    <scope>NUCLEOTIDE SEQUENCE [LARGE SCALE GENOMIC DNA]</scope>
    <source>
        <strain evidence="3 4">LMG 1536</strain>
    </source>
</reference>
<organism evidence="3 4">
    <name type="scientific">Komagataeibacter nataicola</name>
    <dbReference type="NCBI Taxonomy" id="265960"/>
    <lineage>
        <taxon>Bacteria</taxon>
        <taxon>Pseudomonadati</taxon>
        <taxon>Pseudomonadota</taxon>
        <taxon>Alphaproteobacteria</taxon>
        <taxon>Acetobacterales</taxon>
        <taxon>Acetobacteraceae</taxon>
        <taxon>Komagataeibacter</taxon>
    </lineage>
</organism>
<dbReference type="SUPFAM" id="SSF46689">
    <property type="entry name" value="Homeodomain-like"/>
    <property type="match status" value="1"/>
</dbReference>
<name>A0ABX5PEW3_9PROT</name>
<dbReference type="EMBL" id="NIRT01000015">
    <property type="protein sequence ID" value="PYD66145.1"/>
    <property type="molecule type" value="Genomic_DNA"/>
</dbReference>
<proteinExistence type="predicted"/>
<accession>A0ABX5PEW3</accession>
<comment type="caution">
    <text evidence="3">The sequence shown here is derived from an EMBL/GenBank/DDBJ whole genome shotgun (WGS) entry which is preliminary data.</text>
</comment>
<dbReference type="RefSeq" id="WP_110571304.1">
    <property type="nucleotide sequence ID" value="NZ_CP134885.1"/>
</dbReference>
<dbReference type="Gene3D" id="1.10.10.60">
    <property type="entry name" value="Homeodomain-like"/>
    <property type="match status" value="1"/>
</dbReference>
<protein>
    <recommendedName>
        <fullName evidence="2">HTH tetR-type domain-containing protein</fullName>
    </recommendedName>
</protein>
<evidence type="ECO:0000256" key="1">
    <source>
        <dbReference type="ARBA" id="ARBA00023125"/>
    </source>
</evidence>
<evidence type="ECO:0000259" key="2">
    <source>
        <dbReference type="Pfam" id="PF00440"/>
    </source>
</evidence>
<keyword evidence="4" id="KW-1185">Reference proteome</keyword>
<sequence length="91" mass="10506">MSKITNFARSPGRPRNHKVRPIVLAAPHKRVLQHGCSAVGIQMIAKKAGVGRQTLYRRWPSCQVVRRHWDDVAWAIPRYVLWFSSVCRESE</sequence>
<feature type="domain" description="HTH tetR-type" evidence="2">
    <location>
        <begin position="33"/>
        <end position="61"/>
    </location>
</feature>
<dbReference type="Proteomes" id="UP000247512">
    <property type="component" value="Unassembled WGS sequence"/>
</dbReference>
<dbReference type="InterPro" id="IPR009057">
    <property type="entry name" value="Homeodomain-like_sf"/>
</dbReference>
<gene>
    <name evidence="3" type="ORF">CDI09_09875</name>
</gene>
<evidence type="ECO:0000313" key="4">
    <source>
        <dbReference type="Proteomes" id="UP000247512"/>
    </source>
</evidence>
<dbReference type="InterPro" id="IPR001647">
    <property type="entry name" value="HTH_TetR"/>
</dbReference>